<keyword evidence="4" id="KW-1003">Cell membrane</keyword>
<keyword evidence="7" id="KW-0336">GPI-anchor</keyword>
<protein>
    <recommendedName>
        <fullName evidence="17">CFEM domain-containing protein</fullName>
    </recommendedName>
</protein>
<dbReference type="PROSITE" id="PS52012">
    <property type="entry name" value="CFEM"/>
    <property type="match status" value="1"/>
</dbReference>
<gene>
    <name evidence="18" type="ORF">CB0940_05200</name>
    <name evidence="19" type="ORF">RHO25_007152</name>
</gene>
<feature type="binding site" description="axial binding residue" evidence="15">
    <location>
        <position position="47"/>
    </location>
    <ligand>
        <name>heme</name>
        <dbReference type="ChEBI" id="CHEBI:30413"/>
    </ligand>
    <ligandPart>
        <name>Fe</name>
        <dbReference type="ChEBI" id="CHEBI:18248"/>
    </ligandPart>
</feature>
<keyword evidence="11" id="KW-0472">Membrane</keyword>
<dbReference type="Proteomes" id="UP001302367">
    <property type="component" value="Chromosome 4"/>
</dbReference>
<evidence type="ECO:0000313" key="18">
    <source>
        <dbReference type="EMBL" id="PIA93077.1"/>
    </source>
</evidence>
<accession>A0A2G5HKI2</accession>
<dbReference type="GO" id="GO:0098552">
    <property type="term" value="C:side of membrane"/>
    <property type="evidence" value="ECO:0007669"/>
    <property type="project" value="UniProtKB-KW"/>
</dbReference>
<dbReference type="Proteomes" id="UP000230605">
    <property type="component" value="Chromosome 4"/>
</dbReference>
<dbReference type="GO" id="GO:0005576">
    <property type="term" value="C:extracellular region"/>
    <property type="evidence" value="ECO:0007669"/>
    <property type="project" value="UniProtKB-SubCell"/>
</dbReference>
<feature type="disulfide bond" evidence="15">
    <location>
        <begin position="43"/>
        <end position="50"/>
    </location>
</feature>
<feature type="signal peptide" evidence="16">
    <location>
        <begin position="1"/>
        <end position="19"/>
    </location>
</feature>
<evidence type="ECO:0000256" key="1">
    <source>
        <dbReference type="ARBA" id="ARBA00004609"/>
    </source>
</evidence>
<keyword evidence="6 15" id="KW-0349">Heme</keyword>
<keyword evidence="21" id="KW-1185">Reference proteome</keyword>
<keyword evidence="13" id="KW-0325">Glycoprotein</keyword>
<evidence type="ECO:0000256" key="5">
    <source>
        <dbReference type="ARBA" id="ARBA00022525"/>
    </source>
</evidence>
<dbReference type="GO" id="GO:0046872">
    <property type="term" value="F:metal ion binding"/>
    <property type="evidence" value="ECO:0007669"/>
    <property type="project" value="UniProtKB-UniRule"/>
</dbReference>
<dbReference type="EMBL" id="CP134187">
    <property type="protein sequence ID" value="WPB02516.1"/>
    <property type="molecule type" value="Genomic_DNA"/>
</dbReference>
<name>A0A2G5HKI2_CERBT</name>
<dbReference type="Pfam" id="PF05730">
    <property type="entry name" value="CFEM"/>
    <property type="match status" value="1"/>
</dbReference>
<evidence type="ECO:0000256" key="4">
    <source>
        <dbReference type="ARBA" id="ARBA00022475"/>
    </source>
</evidence>
<evidence type="ECO:0000256" key="7">
    <source>
        <dbReference type="ARBA" id="ARBA00022622"/>
    </source>
</evidence>
<evidence type="ECO:0000256" key="10">
    <source>
        <dbReference type="ARBA" id="ARBA00023004"/>
    </source>
</evidence>
<organism evidence="18 20">
    <name type="scientific">Cercospora beticola</name>
    <name type="common">Sugarbeet leaf spot fungus</name>
    <dbReference type="NCBI Taxonomy" id="122368"/>
    <lineage>
        <taxon>Eukaryota</taxon>
        <taxon>Fungi</taxon>
        <taxon>Dikarya</taxon>
        <taxon>Ascomycota</taxon>
        <taxon>Pezizomycotina</taxon>
        <taxon>Dothideomycetes</taxon>
        <taxon>Dothideomycetidae</taxon>
        <taxon>Mycosphaerellales</taxon>
        <taxon>Mycosphaerellaceae</taxon>
        <taxon>Cercospora</taxon>
    </lineage>
</organism>
<evidence type="ECO:0000256" key="8">
    <source>
        <dbReference type="ARBA" id="ARBA00022723"/>
    </source>
</evidence>
<dbReference type="PANTHER" id="PTHR37928">
    <property type="entry name" value="CFEM DOMAIN PROTEIN (AFU_ORTHOLOGUE AFUA_6G14090)"/>
    <property type="match status" value="1"/>
</dbReference>
<comment type="similarity">
    <text evidence="3">Belongs to the RBT5 family.</text>
</comment>
<dbReference type="GO" id="GO:0005886">
    <property type="term" value="C:plasma membrane"/>
    <property type="evidence" value="ECO:0007669"/>
    <property type="project" value="UniProtKB-SubCell"/>
</dbReference>
<dbReference type="EMBL" id="LKMD01000105">
    <property type="protein sequence ID" value="PIA93077.1"/>
    <property type="molecule type" value="Genomic_DNA"/>
</dbReference>
<keyword evidence="12 15" id="KW-1015">Disulfide bond</keyword>
<keyword evidence="8 15" id="KW-0479">Metal-binding</keyword>
<evidence type="ECO:0000256" key="15">
    <source>
        <dbReference type="PROSITE-ProRule" id="PRU01356"/>
    </source>
</evidence>
<evidence type="ECO:0000256" key="6">
    <source>
        <dbReference type="ARBA" id="ARBA00022617"/>
    </source>
</evidence>
<comment type="subcellular location">
    <subcellularLocation>
        <location evidence="1">Cell membrane</location>
        <topology evidence="1">Lipid-anchor</topology>
        <topology evidence="1">GPI-anchor</topology>
    </subcellularLocation>
    <subcellularLocation>
        <location evidence="2">Secreted</location>
    </subcellularLocation>
</comment>
<dbReference type="InterPro" id="IPR051735">
    <property type="entry name" value="CFEM_domain"/>
</dbReference>
<comment type="caution">
    <text evidence="15">Lacks conserved residue(s) required for the propagation of feature annotation.</text>
</comment>
<evidence type="ECO:0000313" key="19">
    <source>
        <dbReference type="EMBL" id="WPB02516.1"/>
    </source>
</evidence>
<keyword evidence="14" id="KW-0449">Lipoprotein</keyword>
<dbReference type="PANTHER" id="PTHR37928:SF2">
    <property type="entry name" value="GPI ANCHORED CFEM DOMAIN PROTEIN (AFU_ORTHOLOGUE AFUA_6G10580)"/>
    <property type="match status" value="1"/>
</dbReference>
<dbReference type="InterPro" id="IPR008427">
    <property type="entry name" value="Extracellular_membr_CFEM_dom"/>
</dbReference>
<dbReference type="SMART" id="SM00747">
    <property type="entry name" value="CFEM"/>
    <property type="match status" value="1"/>
</dbReference>
<proteinExistence type="inferred from homology"/>
<evidence type="ECO:0000256" key="2">
    <source>
        <dbReference type="ARBA" id="ARBA00004613"/>
    </source>
</evidence>
<reference evidence="18 20" key="1">
    <citation type="submission" date="2015-10" db="EMBL/GenBank/DDBJ databases">
        <title>The cercosporin biosynthetic gene cluster was horizontally transferred to several fungal lineages and shown to be expanded in Cercospora beticola based on microsynteny with recipient genomes.</title>
        <authorList>
            <person name="De Jonge R."/>
            <person name="Ebert M.K."/>
            <person name="Suttle J.C."/>
            <person name="Jurick Ii W.M."/>
            <person name="Secor G.A."/>
            <person name="Thomma B.P."/>
            <person name="Van De Peer Y."/>
            <person name="Bolton M.D."/>
        </authorList>
    </citation>
    <scope>NUCLEOTIDE SEQUENCE [LARGE SCALE GENOMIC DNA]</scope>
    <source>
        <strain evidence="18 20">09-40</strain>
    </source>
</reference>
<evidence type="ECO:0000256" key="9">
    <source>
        <dbReference type="ARBA" id="ARBA00022729"/>
    </source>
</evidence>
<evidence type="ECO:0000256" key="14">
    <source>
        <dbReference type="ARBA" id="ARBA00023288"/>
    </source>
</evidence>
<keyword evidence="5" id="KW-0964">Secreted</keyword>
<evidence type="ECO:0000256" key="16">
    <source>
        <dbReference type="SAM" id="SignalP"/>
    </source>
</evidence>
<feature type="domain" description="CFEM" evidence="17">
    <location>
        <begin position="1"/>
        <end position="90"/>
    </location>
</feature>
<evidence type="ECO:0000259" key="17">
    <source>
        <dbReference type="PROSITE" id="PS52012"/>
    </source>
</evidence>
<evidence type="ECO:0000313" key="21">
    <source>
        <dbReference type="Proteomes" id="UP001302367"/>
    </source>
</evidence>
<evidence type="ECO:0000256" key="13">
    <source>
        <dbReference type="ARBA" id="ARBA00023180"/>
    </source>
</evidence>
<dbReference type="AlphaFoldDB" id="A0A2G5HKI2"/>
<keyword evidence="9 16" id="KW-0732">Signal</keyword>
<evidence type="ECO:0000256" key="12">
    <source>
        <dbReference type="ARBA" id="ARBA00023157"/>
    </source>
</evidence>
<evidence type="ECO:0000313" key="20">
    <source>
        <dbReference type="Proteomes" id="UP000230605"/>
    </source>
</evidence>
<reference evidence="19 21" key="2">
    <citation type="submission" date="2023-09" db="EMBL/GenBank/DDBJ databases">
        <title>Complete-Gapless Cercospora beticola genome.</title>
        <authorList>
            <person name="Wyatt N.A."/>
            <person name="Spanner R.E."/>
            <person name="Bolton M.D."/>
        </authorList>
    </citation>
    <scope>NUCLEOTIDE SEQUENCE [LARGE SCALE GENOMIC DNA]</scope>
    <source>
        <strain evidence="19">Cb09-40</strain>
    </source>
</reference>
<keyword evidence="10 15" id="KW-0408">Iron</keyword>
<evidence type="ECO:0000256" key="11">
    <source>
        <dbReference type="ARBA" id="ARBA00023136"/>
    </source>
</evidence>
<dbReference type="OrthoDB" id="3767534at2759"/>
<feature type="chain" id="PRO_5013862000" description="CFEM domain-containing protein" evidence="16">
    <location>
        <begin position="20"/>
        <end position="90"/>
    </location>
</feature>
<sequence length="90" mass="9255">MKFILSTLLLAFSIGSATAASFDDLPPCSKQCIKDAIKSSTTCAETDIKCACANKDKIQQAGAQCVVAACGMDVALNQVVPAVENGCKAP</sequence>
<evidence type="ECO:0000256" key="3">
    <source>
        <dbReference type="ARBA" id="ARBA00010031"/>
    </source>
</evidence>